<dbReference type="RefSeq" id="WP_121066758.1">
    <property type="nucleotide sequence ID" value="NZ_RBIQ01000008.1"/>
</dbReference>
<proteinExistence type="predicted"/>
<dbReference type="EMBL" id="RBIQ01000008">
    <property type="protein sequence ID" value="RKR13146.1"/>
    <property type="molecule type" value="Genomic_DNA"/>
</dbReference>
<dbReference type="AlphaFoldDB" id="A0A495E8L3"/>
<gene>
    <name evidence="1" type="ORF">CLV91_1861</name>
</gene>
<keyword evidence="2" id="KW-1185">Reference proteome</keyword>
<name>A0A495E8L3_9FLAO</name>
<evidence type="ECO:0000313" key="1">
    <source>
        <dbReference type="EMBL" id="RKR13146.1"/>
    </source>
</evidence>
<accession>A0A495E8L3</accession>
<comment type="caution">
    <text evidence="1">The sequence shown here is derived from an EMBL/GenBank/DDBJ whole genome shotgun (WGS) entry which is preliminary data.</text>
</comment>
<reference evidence="1 2" key="1">
    <citation type="submission" date="2018-10" db="EMBL/GenBank/DDBJ databases">
        <title>Genomic Encyclopedia of Archaeal and Bacterial Type Strains, Phase II (KMG-II): from individual species to whole genera.</title>
        <authorList>
            <person name="Goeker M."/>
        </authorList>
    </citation>
    <scope>NUCLEOTIDE SEQUENCE [LARGE SCALE GENOMIC DNA]</scope>
    <source>
        <strain evidence="1 2">DSM 25230</strain>
    </source>
</reference>
<protein>
    <submittedName>
        <fullName evidence="1">Uncharacterized protein</fullName>
    </submittedName>
</protein>
<evidence type="ECO:0000313" key="2">
    <source>
        <dbReference type="Proteomes" id="UP000269412"/>
    </source>
</evidence>
<dbReference type="Proteomes" id="UP000269412">
    <property type="component" value="Unassembled WGS sequence"/>
</dbReference>
<organism evidence="1 2">
    <name type="scientific">Maribacter vaceletii</name>
    <dbReference type="NCBI Taxonomy" id="1206816"/>
    <lineage>
        <taxon>Bacteria</taxon>
        <taxon>Pseudomonadati</taxon>
        <taxon>Bacteroidota</taxon>
        <taxon>Flavobacteriia</taxon>
        <taxon>Flavobacteriales</taxon>
        <taxon>Flavobacteriaceae</taxon>
        <taxon>Maribacter</taxon>
    </lineage>
</organism>
<sequence>MLLRKVFKEGKNTLSVENYILKIERSYKKNLELKKRLNNYAFEPRTYALHQELDKIKLRLELLQISHLKLINTLKKPINFIEVYEQKVNKQLAESRLLDSYVKDYVIASKKTS</sequence>